<dbReference type="AlphaFoldDB" id="A0A8J6J182"/>
<feature type="transmembrane region" description="Helical" evidence="1">
    <location>
        <begin position="90"/>
        <end position="109"/>
    </location>
</feature>
<evidence type="ECO:0000256" key="1">
    <source>
        <dbReference type="SAM" id="Phobius"/>
    </source>
</evidence>
<organism evidence="2 3">
    <name type="scientific">Flintibacter hominis</name>
    <dbReference type="NCBI Taxonomy" id="2763048"/>
    <lineage>
        <taxon>Bacteria</taxon>
        <taxon>Bacillati</taxon>
        <taxon>Bacillota</taxon>
        <taxon>Clostridia</taxon>
        <taxon>Eubacteriales</taxon>
        <taxon>Flintibacter</taxon>
    </lineage>
</organism>
<sequence length="247" mass="27770">MTVLNRLKCLNSLHLKLLAMALMLCDHMWATVIPGAAWMTSIGRLAFPIFAFQIAEGFARTHHFKGYLGRIFLFALISEIPFNLMYGGNVIYPFHQNVLFTFCLALLMLRLTRAGAEKGGLWRYLTLGVACWLGYVLGQLSMVDYGGLGVLTVLLFWVCRELPFGWLAELAGLWIINGVLMGGMQFPISLGGLEFSFPQQGLAVLALLPIWMYNGRRGPGGRGFQYFCYAFYPVHILILAVLWIYIL</sequence>
<dbReference type="Proteomes" id="UP000628736">
    <property type="component" value="Unassembled WGS sequence"/>
</dbReference>
<protein>
    <submittedName>
        <fullName evidence="2">Conjugal transfer protein TraX</fullName>
    </submittedName>
</protein>
<feature type="transmembrane region" description="Helical" evidence="1">
    <location>
        <begin position="143"/>
        <end position="159"/>
    </location>
</feature>
<dbReference type="EMBL" id="JACOPO010000010">
    <property type="protein sequence ID" value="MBC5723586.1"/>
    <property type="molecule type" value="Genomic_DNA"/>
</dbReference>
<feature type="transmembrane region" description="Helical" evidence="1">
    <location>
        <begin position="36"/>
        <end position="55"/>
    </location>
</feature>
<feature type="transmembrane region" description="Helical" evidence="1">
    <location>
        <begin position="197"/>
        <end position="214"/>
    </location>
</feature>
<gene>
    <name evidence="2" type="ORF">H8S11_12275</name>
</gene>
<keyword evidence="1" id="KW-1133">Transmembrane helix</keyword>
<feature type="transmembrane region" description="Helical" evidence="1">
    <location>
        <begin position="226"/>
        <end position="246"/>
    </location>
</feature>
<feature type="transmembrane region" description="Helical" evidence="1">
    <location>
        <begin position="67"/>
        <end position="84"/>
    </location>
</feature>
<proteinExistence type="predicted"/>
<feature type="transmembrane region" description="Helical" evidence="1">
    <location>
        <begin position="166"/>
        <end position="185"/>
    </location>
</feature>
<keyword evidence="3" id="KW-1185">Reference proteome</keyword>
<evidence type="ECO:0000313" key="3">
    <source>
        <dbReference type="Proteomes" id="UP000628736"/>
    </source>
</evidence>
<dbReference type="InterPro" id="IPR008875">
    <property type="entry name" value="TraX"/>
</dbReference>
<accession>A0A8J6J182</accession>
<evidence type="ECO:0000313" key="2">
    <source>
        <dbReference type="EMBL" id="MBC5723586.1"/>
    </source>
</evidence>
<dbReference type="Pfam" id="PF05857">
    <property type="entry name" value="TraX"/>
    <property type="match status" value="1"/>
</dbReference>
<reference evidence="2" key="1">
    <citation type="submission" date="2020-08" db="EMBL/GenBank/DDBJ databases">
        <title>Genome public.</title>
        <authorList>
            <person name="Liu C."/>
            <person name="Sun Q."/>
        </authorList>
    </citation>
    <scope>NUCLEOTIDE SEQUENCE</scope>
    <source>
        <strain evidence="2">NSJ-23</strain>
    </source>
</reference>
<keyword evidence="1" id="KW-0812">Transmembrane</keyword>
<comment type="caution">
    <text evidence="2">The sequence shown here is derived from an EMBL/GenBank/DDBJ whole genome shotgun (WGS) entry which is preliminary data.</text>
</comment>
<name>A0A8J6J182_9FIRM</name>
<keyword evidence="1" id="KW-0472">Membrane</keyword>